<evidence type="ECO:0000313" key="11">
    <source>
        <dbReference type="EMBL" id="KAG8086496.1"/>
    </source>
</evidence>
<dbReference type="Proteomes" id="UP000729402">
    <property type="component" value="Unassembled WGS sequence"/>
</dbReference>
<evidence type="ECO:0000313" key="12">
    <source>
        <dbReference type="Proteomes" id="UP000729402"/>
    </source>
</evidence>
<keyword evidence="8 10" id="KW-0472">Membrane</keyword>
<dbReference type="GO" id="GO:0009791">
    <property type="term" value="P:post-embryonic development"/>
    <property type="evidence" value="ECO:0007669"/>
    <property type="project" value="UniProtKB-ARBA"/>
</dbReference>
<evidence type="ECO:0000256" key="1">
    <source>
        <dbReference type="ARBA" id="ARBA00004141"/>
    </source>
</evidence>
<keyword evidence="12" id="KW-1185">Reference proteome</keyword>
<keyword evidence="5 10" id="KW-0812">Transmembrane</keyword>
<sequence>MIGPKAPRHGHQRARDTRRWTRRPRSSGGCRPTRPTPTRWSASSRSRSPALCSCCSSPASRLTLTGAVVALIFLGPLALITSPIWVPVAIALFVLAAAVLSACAFVVAAIAAVAGGTWTYRYFTGRHPVGADRVDYARSRIADTASHVQDYAREYGGGYLHSRAKDAAPGA</sequence>
<comment type="similarity">
    <text evidence="3">Belongs to the oleosin family.</text>
</comment>
<feature type="region of interest" description="Disordered" evidence="9">
    <location>
        <begin position="1"/>
        <end position="49"/>
    </location>
</feature>
<dbReference type="Pfam" id="PF01277">
    <property type="entry name" value="Oleosin"/>
    <property type="match status" value="1"/>
</dbReference>
<proteinExistence type="inferred from homology"/>
<name>A0A8J5WB24_ZIZPA</name>
<feature type="compositionally biased region" description="Low complexity" evidence="9">
    <location>
        <begin position="31"/>
        <end position="49"/>
    </location>
</feature>
<dbReference type="AlphaFoldDB" id="A0A8J5WB24"/>
<protein>
    <recommendedName>
        <fullName evidence="13">Oleosin</fullName>
    </recommendedName>
</protein>
<evidence type="ECO:0000256" key="3">
    <source>
        <dbReference type="ARBA" id="ARBA00010858"/>
    </source>
</evidence>
<dbReference type="GO" id="GO:0012511">
    <property type="term" value="C:monolayer-surrounded lipid storage body"/>
    <property type="evidence" value="ECO:0007669"/>
    <property type="project" value="InterPro"/>
</dbReference>
<keyword evidence="4" id="KW-0551">Lipid droplet</keyword>
<evidence type="ECO:0000256" key="2">
    <source>
        <dbReference type="ARBA" id="ARBA00004502"/>
    </source>
</evidence>
<keyword evidence="6 10" id="KW-1133">Transmembrane helix</keyword>
<dbReference type="OrthoDB" id="2016943at2759"/>
<dbReference type="GO" id="GO:0019915">
    <property type="term" value="P:lipid storage"/>
    <property type="evidence" value="ECO:0007669"/>
    <property type="project" value="TreeGrafter"/>
</dbReference>
<evidence type="ECO:0000256" key="5">
    <source>
        <dbReference type="ARBA" id="ARBA00022692"/>
    </source>
</evidence>
<accession>A0A8J5WB24</accession>
<feature type="transmembrane region" description="Helical" evidence="10">
    <location>
        <begin position="92"/>
        <end position="118"/>
    </location>
</feature>
<evidence type="ECO:0000256" key="9">
    <source>
        <dbReference type="SAM" id="MobiDB-lite"/>
    </source>
</evidence>
<comment type="subcellular location">
    <subcellularLocation>
        <location evidence="2">Lipid droplet</location>
    </subcellularLocation>
    <subcellularLocation>
        <location evidence="1">Membrane</location>
        <topology evidence="1">Multi-pass membrane protein</topology>
    </subcellularLocation>
</comment>
<evidence type="ECO:0000256" key="10">
    <source>
        <dbReference type="SAM" id="Phobius"/>
    </source>
</evidence>
<dbReference type="PANTHER" id="PTHR33203">
    <property type="entry name" value="OLEOSIN"/>
    <property type="match status" value="1"/>
</dbReference>
<keyword evidence="7" id="KW-0007">Acetylation</keyword>
<dbReference type="InterPro" id="IPR000136">
    <property type="entry name" value="Oleosin"/>
</dbReference>
<evidence type="ECO:0000256" key="7">
    <source>
        <dbReference type="ARBA" id="ARBA00022990"/>
    </source>
</evidence>
<evidence type="ECO:0000256" key="6">
    <source>
        <dbReference type="ARBA" id="ARBA00022989"/>
    </source>
</evidence>
<feature type="compositionally biased region" description="Basic residues" evidence="9">
    <location>
        <begin position="1"/>
        <end position="12"/>
    </location>
</feature>
<gene>
    <name evidence="11" type="ORF">GUJ93_ZPchr0010g9081</name>
</gene>
<evidence type="ECO:0008006" key="13">
    <source>
        <dbReference type="Google" id="ProtNLM"/>
    </source>
</evidence>
<organism evidence="11 12">
    <name type="scientific">Zizania palustris</name>
    <name type="common">Northern wild rice</name>
    <dbReference type="NCBI Taxonomy" id="103762"/>
    <lineage>
        <taxon>Eukaryota</taxon>
        <taxon>Viridiplantae</taxon>
        <taxon>Streptophyta</taxon>
        <taxon>Embryophyta</taxon>
        <taxon>Tracheophyta</taxon>
        <taxon>Spermatophyta</taxon>
        <taxon>Magnoliopsida</taxon>
        <taxon>Liliopsida</taxon>
        <taxon>Poales</taxon>
        <taxon>Poaceae</taxon>
        <taxon>BOP clade</taxon>
        <taxon>Oryzoideae</taxon>
        <taxon>Oryzeae</taxon>
        <taxon>Zizaniinae</taxon>
        <taxon>Zizania</taxon>
    </lineage>
</organism>
<dbReference type="GO" id="GO:0048608">
    <property type="term" value="P:reproductive structure development"/>
    <property type="evidence" value="ECO:0007669"/>
    <property type="project" value="UniProtKB-ARBA"/>
</dbReference>
<feature type="transmembrane region" description="Helical" evidence="10">
    <location>
        <begin position="66"/>
        <end position="86"/>
    </location>
</feature>
<evidence type="ECO:0000256" key="8">
    <source>
        <dbReference type="ARBA" id="ARBA00023136"/>
    </source>
</evidence>
<comment type="caution">
    <text evidence="11">The sequence shown here is derived from an EMBL/GenBank/DDBJ whole genome shotgun (WGS) entry which is preliminary data.</text>
</comment>
<reference evidence="11" key="2">
    <citation type="submission" date="2021-02" db="EMBL/GenBank/DDBJ databases">
        <authorList>
            <person name="Kimball J.A."/>
            <person name="Haas M.W."/>
            <person name="Macchietto M."/>
            <person name="Kono T."/>
            <person name="Duquette J."/>
            <person name="Shao M."/>
        </authorList>
    </citation>
    <scope>NUCLEOTIDE SEQUENCE</scope>
    <source>
        <tissue evidence="11">Fresh leaf tissue</tissue>
    </source>
</reference>
<dbReference type="PANTHER" id="PTHR33203:SF4">
    <property type="entry name" value="F27J15.22"/>
    <property type="match status" value="1"/>
</dbReference>
<dbReference type="GO" id="GO:0016020">
    <property type="term" value="C:membrane"/>
    <property type="evidence" value="ECO:0007669"/>
    <property type="project" value="UniProtKB-SubCell"/>
</dbReference>
<evidence type="ECO:0000256" key="4">
    <source>
        <dbReference type="ARBA" id="ARBA00022677"/>
    </source>
</evidence>
<reference evidence="11" key="1">
    <citation type="journal article" date="2021" name="bioRxiv">
        <title>Whole Genome Assembly and Annotation of Northern Wild Rice, Zizania palustris L., Supports a Whole Genome Duplication in the Zizania Genus.</title>
        <authorList>
            <person name="Haas M."/>
            <person name="Kono T."/>
            <person name="Macchietto M."/>
            <person name="Millas R."/>
            <person name="McGilp L."/>
            <person name="Shao M."/>
            <person name="Duquette J."/>
            <person name="Hirsch C.N."/>
            <person name="Kimball J."/>
        </authorList>
    </citation>
    <scope>NUCLEOTIDE SEQUENCE</scope>
    <source>
        <tissue evidence="11">Fresh leaf tissue</tissue>
    </source>
</reference>
<dbReference type="EMBL" id="JAAALK010000082">
    <property type="protein sequence ID" value="KAG8086496.1"/>
    <property type="molecule type" value="Genomic_DNA"/>
</dbReference>